<feature type="transmembrane region" description="Helical" evidence="1">
    <location>
        <begin position="50"/>
        <end position="74"/>
    </location>
</feature>
<keyword evidence="4" id="KW-1185">Reference proteome</keyword>
<evidence type="ECO:0000313" key="3">
    <source>
        <dbReference type="EMBL" id="MDO7882284.1"/>
    </source>
</evidence>
<dbReference type="Pfam" id="PF07853">
    <property type="entry name" value="DUF1648"/>
    <property type="match status" value="1"/>
</dbReference>
<feature type="transmembrane region" description="Helical" evidence="1">
    <location>
        <begin position="86"/>
        <end position="108"/>
    </location>
</feature>
<keyword evidence="1" id="KW-1133">Transmembrane helix</keyword>
<feature type="domain" description="DUF1648" evidence="2">
    <location>
        <begin position="18"/>
        <end position="64"/>
    </location>
</feature>
<keyword evidence="1" id="KW-0472">Membrane</keyword>
<dbReference type="EMBL" id="JAUQUB010000001">
    <property type="protein sequence ID" value="MDO7882284.1"/>
    <property type="molecule type" value="Genomic_DNA"/>
</dbReference>
<dbReference type="RefSeq" id="WP_305002663.1">
    <property type="nucleotide sequence ID" value="NZ_JAUQUB010000001.1"/>
</dbReference>
<protein>
    <submittedName>
        <fullName evidence="3">DUF1648 domain-containing protein</fullName>
    </submittedName>
</protein>
<organism evidence="3 4">
    <name type="scientific">Antiquaquibacter soli</name>
    <dbReference type="NCBI Taxonomy" id="3064523"/>
    <lineage>
        <taxon>Bacteria</taxon>
        <taxon>Bacillati</taxon>
        <taxon>Actinomycetota</taxon>
        <taxon>Actinomycetes</taxon>
        <taxon>Micrococcales</taxon>
        <taxon>Microbacteriaceae</taxon>
        <taxon>Antiquaquibacter</taxon>
    </lineage>
</organism>
<feature type="transmembrane region" description="Helical" evidence="1">
    <location>
        <begin position="123"/>
        <end position="143"/>
    </location>
</feature>
<evidence type="ECO:0000256" key="1">
    <source>
        <dbReference type="SAM" id="Phobius"/>
    </source>
</evidence>
<accession>A0ABT9BMT9</accession>
<keyword evidence="1" id="KW-0812">Transmembrane</keyword>
<dbReference type="Proteomes" id="UP001241072">
    <property type="component" value="Unassembled WGS sequence"/>
</dbReference>
<comment type="caution">
    <text evidence="3">The sequence shown here is derived from an EMBL/GenBank/DDBJ whole genome shotgun (WGS) entry which is preliminary data.</text>
</comment>
<sequence length="326" mass="33870">MADRTRILLVAVVVPAVIALGGALLIVLALPDLPDPVAIHWGASGAPDGFGPAWPSLLLLVVLVLAYSAFALVAARGKGLSIVQRLVVATSPFLSVLLTVTLAGSLWMQRGLDDAAAAPGVELLPLGGTLGGLALGVGAWFVLPAATPLDDTRVTPETLPLGATERAVWMQRMEPSGVLAVFAVGTLALVTVVGVVSLALSAPLPVTLVYGALLLVIALLVAATLFWRVRVTEEGLEVRSAVGIPRFRIPLADVDSASLVEVEPVRDFGGWGLRWGGPGRFGVVTRRGDGLEVRRRSGRVFVVTVDDARTGAALLNSLVARRGTMS</sequence>
<reference evidence="3 4" key="1">
    <citation type="submission" date="2023-07" db="EMBL/GenBank/DDBJ databases">
        <title>Protaetiibacter sp. nov WY-16 isolated from soil.</title>
        <authorList>
            <person name="Liu B."/>
            <person name="Wan Y."/>
        </authorList>
    </citation>
    <scope>NUCLEOTIDE SEQUENCE [LARGE SCALE GENOMIC DNA]</scope>
    <source>
        <strain evidence="3 4">WY-16</strain>
    </source>
</reference>
<gene>
    <name evidence="3" type="ORF">Q5716_08615</name>
</gene>
<evidence type="ECO:0000259" key="2">
    <source>
        <dbReference type="Pfam" id="PF07853"/>
    </source>
</evidence>
<feature type="transmembrane region" description="Helical" evidence="1">
    <location>
        <begin position="178"/>
        <end position="202"/>
    </location>
</feature>
<feature type="transmembrane region" description="Helical" evidence="1">
    <location>
        <begin position="7"/>
        <end position="30"/>
    </location>
</feature>
<dbReference type="InterPro" id="IPR012867">
    <property type="entry name" value="DUF1648"/>
</dbReference>
<feature type="transmembrane region" description="Helical" evidence="1">
    <location>
        <begin position="208"/>
        <end position="229"/>
    </location>
</feature>
<proteinExistence type="predicted"/>
<evidence type="ECO:0000313" key="4">
    <source>
        <dbReference type="Proteomes" id="UP001241072"/>
    </source>
</evidence>
<name>A0ABT9BMT9_9MICO</name>